<evidence type="ECO:0000256" key="1">
    <source>
        <dbReference type="SAM" id="Phobius"/>
    </source>
</evidence>
<dbReference type="Proteomes" id="UP000252707">
    <property type="component" value="Unassembled WGS sequence"/>
</dbReference>
<evidence type="ECO:0000313" key="2">
    <source>
        <dbReference type="EMBL" id="RCX31179.1"/>
    </source>
</evidence>
<dbReference type="RefSeq" id="WP_114279362.1">
    <property type="nucleotide sequence ID" value="NZ_QPJY01000003.1"/>
</dbReference>
<sequence>MNDDPNTTIRITLAAIALGLALAFAGALVSVAGDYYRLDVPVLLAGVLPYAVLGMLAGLMAGRALGAVAAGVFFIHLAAVLMTDPGTGARAAVPLLLVLVPLVLLPGVIQSIRAGASPSAGGES</sequence>
<feature type="transmembrane region" description="Helical" evidence="1">
    <location>
        <begin position="64"/>
        <end position="83"/>
    </location>
</feature>
<comment type="caution">
    <text evidence="2">The sequence shown here is derived from an EMBL/GenBank/DDBJ whole genome shotgun (WGS) entry which is preliminary data.</text>
</comment>
<feature type="transmembrane region" description="Helical" evidence="1">
    <location>
        <begin position="38"/>
        <end position="57"/>
    </location>
</feature>
<evidence type="ECO:0000313" key="3">
    <source>
        <dbReference type="Proteomes" id="UP000252707"/>
    </source>
</evidence>
<dbReference type="EMBL" id="QPJY01000003">
    <property type="protein sequence ID" value="RCX31179.1"/>
    <property type="molecule type" value="Genomic_DNA"/>
</dbReference>
<protein>
    <submittedName>
        <fullName evidence="2">Uncharacterized protein</fullName>
    </submittedName>
</protein>
<organism evidence="2 3">
    <name type="scientific">Thioalbus denitrificans</name>
    <dbReference type="NCBI Taxonomy" id="547122"/>
    <lineage>
        <taxon>Bacteria</taxon>
        <taxon>Pseudomonadati</taxon>
        <taxon>Pseudomonadota</taxon>
        <taxon>Gammaproteobacteria</taxon>
        <taxon>Chromatiales</taxon>
        <taxon>Ectothiorhodospiraceae</taxon>
        <taxon>Thioalbus</taxon>
    </lineage>
</organism>
<accession>A0A369CBB4</accession>
<reference evidence="2 3" key="1">
    <citation type="submission" date="2018-07" db="EMBL/GenBank/DDBJ databases">
        <title>Genomic Encyclopedia of Type Strains, Phase IV (KMG-IV): sequencing the most valuable type-strain genomes for metagenomic binning, comparative biology and taxonomic classification.</title>
        <authorList>
            <person name="Goeker M."/>
        </authorList>
    </citation>
    <scope>NUCLEOTIDE SEQUENCE [LARGE SCALE GENOMIC DNA]</scope>
    <source>
        <strain evidence="2 3">DSM 26407</strain>
    </source>
</reference>
<proteinExistence type="predicted"/>
<keyword evidence="1" id="KW-1133">Transmembrane helix</keyword>
<feature type="transmembrane region" description="Helical" evidence="1">
    <location>
        <begin position="89"/>
        <end position="109"/>
    </location>
</feature>
<keyword evidence="1" id="KW-0812">Transmembrane</keyword>
<feature type="transmembrane region" description="Helical" evidence="1">
    <location>
        <begin position="12"/>
        <end position="32"/>
    </location>
</feature>
<keyword evidence="3" id="KW-1185">Reference proteome</keyword>
<gene>
    <name evidence="2" type="ORF">DFQ59_103143</name>
</gene>
<name>A0A369CBB4_9GAMM</name>
<dbReference type="AlphaFoldDB" id="A0A369CBB4"/>
<keyword evidence="1" id="KW-0472">Membrane</keyword>